<dbReference type="GO" id="GO:0000502">
    <property type="term" value="C:proteasome complex"/>
    <property type="evidence" value="ECO:0007669"/>
    <property type="project" value="UniProtKB-KW"/>
</dbReference>
<evidence type="ECO:0000313" key="5">
    <source>
        <dbReference type="EMBL" id="RVW96651.1"/>
    </source>
</evidence>
<gene>
    <name evidence="5" type="primary">21D7_2</name>
    <name evidence="5" type="ORF">CK203_020382</name>
</gene>
<dbReference type="GO" id="GO:0030234">
    <property type="term" value="F:enzyme regulator activity"/>
    <property type="evidence" value="ECO:0007669"/>
    <property type="project" value="InterPro"/>
</dbReference>
<dbReference type="Gene3D" id="3.60.10.10">
    <property type="entry name" value="Endonuclease/exonuclease/phosphatase"/>
    <property type="match status" value="1"/>
</dbReference>
<evidence type="ECO:0000256" key="3">
    <source>
        <dbReference type="SAM" id="MobiDB-lite"/>
    </source>
</evidence>
<sequence length="1298" mass="148237">MTQDVEMKELPAPSNSVTSTTPSTLQHLKEIASLIESSAYAREVRRIVRAIRLTMILRRKLKATVLSGFLNYALNPGSEVHTRLSSYLPKLLWTLFRGRIGKTEKSEIKEKRELWEELAVVKGLWGDPWCIAGDFNVVRFLVEKSNGRQMSTTMRDFSGFIEEFELVDPPLGGGTFTWSGGEGGSLKARLDRFLFSGDWEERMLGAMQVLLPRPVSDHWPILLDCGGMRTGKSPFRFENMWLRVEGFMDKFKDWWQSYSFRGKPSFVLAKKLQALKYDLKRWNKEALGNVTTRKDAALEELNLWDSLERCGPLSEEDRNSQRIARDEFSHCAILKEISWRQKSRALWLKEGDSNTKFFHRMANAKRRGNFISNLTIRGVRLSKEEELREGIGSYFKSLFEEPRVRRLDVESCLFKTLAALDNETLEGHFSEEEVYKAISELGGDKAPGPDGFTLAFWKFCWPIAEKSDGKIVSYSQNAFVEGRQILDAVLVANETIDSRKRSAGAGLVCKLDIERLMITLIGSSFFQSWRKWEFFSTCRGLRQGDPLSPYLFVLIMEAFSSLISKAEEKGFIRGFRVMGRNGEGASVSHLLFADNTLLFCEDNRNQLVFWKWIVICFEVVSGLKINLKKSEIIPVGGVEDVDRAVAVFGCKVGNFPTTYLGLPLGAPHNSCRVWDVVEERFKRKLATWKKQYLSKGGLLTLIKSTLSNLPIYFMSLFVIPRKVRIRLEKIQREFLWGDVEGRRRIHLVDGRLFAKIRGRVFGGKSLLVNLERGKGVGPLERIASHNSAVVADLWGRQGGGGGDGRCTLEDPFMIGNWRRPLFPAKEVWGSRAPLRTRFFAWEAAWGKISTVDMLMRRGWSMVNRCNLCKENEESTDHILIHCGKTRELWIVVFVSPLLPWVRPSLYTAGEDEHDMEVDTATSATQTPAKHPLPELEIYCYLLVLIFLIDQKKYNEAKACSAASITRLKNLNRRTIDVLASRLYSYYSLSYELTGDLAEIRGNLLALHRIATLRHDELGQETLLNLLLRNYLHYNLYDQAEKLRSKAPRFEAHSNQQERLGQFSWSTQMQKSPFCKLLGKAPVSALGFRVQCNKWAVIVRLLLGEIPERTVFMQKGMEKALRPYFELTNAVRIGDLELFKSVAEKFSTTFSSDRTHNLIVRLRHNVIRTGLRNISISYSRISLADVAQKLRLDSANPIADAESIVAKAIRDGAIDATLDHANGWMVSKETGDIYSTNEPQFAFNSRIAFCLNMHNDAVRALRFPPNSHKEKESAEKRRERQQQEQELAKHIAEEDDDEF</sequence>
<dbReference type="PANTHER" id="PTHR10758">
    <property type="entry name" value="26S PROTEASOME NON-ATPASE REGULATORY SUBUNIT 3/COP9 SIGNALOSOME COMPLEX SUBUNIT 3"/>
    <property type="match status" value="1"/>
</dbReference>
<dbReference type="InterPro" id="IPR050756">
    <property type="entry name" value="CSN3"/>
</dbReference>
<name>A0A438IIV8_VITVI</name>
<reference evidence="5 6" key="1">
    <citation type="journal article" date="2018" name="PLoS Genet.">
        <title>Population sequencing reveals clonal diversity and ancestral inbreeding in the grapevine cultivar Chardonnay.</title>
        <authorList>
            <person name="Roach M.J."/>
            <person name="Johnson D.L."/>
            <person name="Bohlmann J."/>
            <person name="van Vuuren H.J."/>
            <person name="Jones S.J."/>
            <person name="Pretorius I.S."/>
            <person name="Schmidt S.A."/>
            <person name="Borneman A.R."/>
        </authorList>
    </citation>
    <scope>NUCLEOTIDE SEQUENCE [LARGE SCALE GENOMIC DNA]</scope>
    <source>
        <strain evidence="6">cv. Chardonnay</strain>
        <tissue evidence="5">Leaf</tissue>
    </source>
</reference>
<dbReference type="SMART" id="SM00088">
    <property type="entry name" value="PINT"/>
    <property type="match status" value="1"/>
</dbReference>
<dbReference type="InterPro" id="IPR043502">
    <property type="entry name" value="DNA/RNA_pol_sf"/>
</dbReference>
<dbReference type="CDD" id="cd01650">
    <property type="entry name" value="RT_nLTR_like"/>
    <property type="match status" value="1"/>
</dbReference>
<feature type="compositionally biased region" description="Basic and acidic residues" evidence="3">
    <location>
        <begin position="1266"/>
        <end position="1291"/>
    </location>
</feature>
<dbReference type="InterPro" id="IPR026960">
    <property type="entry name" value="RVT-Znf"/>
</dbReference>
<proteinExistence type="inferred from homology"/>
<dbReference type="SMART" id="SM00753">
    <property type="entry name" value="PAM"/>
    <property type="match status" value="1"/>
</dbReference>
<dbReference type="Pfam" id="PF00078">
    <property type="entry name" value="RVT_1"/>
    <property type="match status" value="1"/>
</dbReference>
<dbReference type="InterPro" id="IPR000477">
    <property type="entry name" value="RT_dom"/>
</dbReference>
<comment type="similarity">
    <text evidence="1">Belongs to the proteasome subunit S3 family.</text>
</comment>
<dbReference type="InterPro" id="IPR000717">
    <property type="entry name" value="PCI_dom"/>
</dbReference>
<feature type="domain" description="PCI" evidence="4">
    <location>
        <begin position="1047"/>
        <end position="1231"/>
    </location>
</feature>
<comment type="caution">
    <text evidence="5">The sequence shown here is derived from an EMBL/GenBank/DDBJ whole genome shotgun (WGS) entry which is preliminary data.</text>
</comment>
<dbReference type="SUPFAM" id="SSF46785">
    <property type="entry name" value="Winged helix' DNA-binding domain"/>
    <property type="match status" value="1"/>
</dbReference>
<feature type="region of interest" description="Disordered" evidence="3">
    <location>
        <begin position="1"/>
        <end position="23"/>
    </location>
</feature>
<dbReference type="InterPro" id="IPR057985">
    <property type="entry name" value="TPR_PSMD3_N"/>
</dbReference>
<accession>A0A438IIV8</accession>
<dbReference type="SUPFAM" id="SSF56672">
    <property type="entry name" value="DNA/RNA polymerases"/>
    <property type="match status" value="1"/>
</dbReference>
<dbReference type="Pfam" id="PF13966">
    <property type="entry name" value="zf-RVT"/>
    <property type="match status" value="1"/>
</dbReference>
<dbReference type="PROSITE" id="PS50250">
    <property type="entry name" value="PCI"/>
    <property type="match status" value="1"/>
</dbReference>
<evidence type="ECO:0000313" key="6">
    <source>
        <dbReference type="Proteomes" id="UP000288805"/>
    </source>
</evidence>
<dbReference type="EMBL" id="QGNW01000106">
    <property type="protein sequence ID" value="RVW96651.1"/>
    <property type="molecule type" value="Genomic_DNA"/>
</dbReference>
<feature type="region of interest" description="Disordered" evidence="3">
    <location>
        <begin position="1263"/>
        <end position="1298"/>
    </location>
</feature>
<dbReference type="Proteomes" id="UP000288805">
    <property type="component" value="Unassembled WGS sequence"/>
</dbReference>
<dbReference type="SUPFAM" id="SSF56219">
    <property type="entry name" value="DNase I-like"/>
    <property type="match status" value="1"/>
</dbReference>
<dbReference type="PANTHER" id="PTHR10758:SF2">
    <property type="entry name" value="26S PROTEASOME NON-ATPASE REGULATORY SUBUNIT 3"/>
    <property type="match status" value="1"/>
</dbReference>
<dbReference type="Pfam" id="PF08375">
    <property type="entry name" value="Rpn3_C"/>
    <property type="match status" value="1"/>
</dbReference>
<evidence type="ECO:0000256" key="1">
    <source>
        <dbReference type="ARBA" id="ARBA00007912"/>
    </source>
</evidence>
<dbReference type="FunFam" id="1.25.40.570:FF:000012">
    <property type="entry name" value="probable 26S proteasome non-ATPase regulatory subunit 3"/>
    <property type="match status" value="1"/>
</dbReference>
<dbReference type="Pfam" id="PF25573">
    <property type="entry name" value="TPR_PSMD3_N"/>
    <property type="match status" value="1"/>
</dbReference>
<dbReference type="InterPro" id="IPR036691">
    <property type="entry name" value="Endo/exonu/phosph_ase_sf"/>
</dbReference>
<feature type="compositionally biased region" description="Low complexity" evidence="3">
    <location>
        <begin position="11"/>
        <end position="23"/>
    </location>
</feature>
<dbReference type="GO" id="GO:0042176">
    <property type="term" value="P:regulation of protein catabolic process"/>
    <property type="evidence" value="ECO:0007669"/>
    <property type="project" value="InterPro"/>
</dbReference>
<dbReference type="Gene3D" id="1.25.40.570">
    <property type="match status" value="1"/>
</dbReference>
<evidence type="ECO:0000256" key="2">
    <source>
        <dbReference type="ARBA" id="ARBA00022942"/>
    </source>
</evidence>
<organism evidence="5 6">
    <name type="scientific">Vitis vinifera</name>
    <name type="common">Grape</name>
    <dbReference type="NCBI Taxonomy" id="29760"/>
    <lineage>
        <taxon>Eukaryota</taxon>
        <taxon>Viridiplantae</taxon>
        <taxon>Streptophyta</taxon>
        <taxon>Embryophyta</taxon>
        <taxon>Tracheophyta</taxon>
        <taxon>Spermatophyta</taxon>
        <taxon>Magnoliopsida</taxon>
        <taxon>eudicotyledons</taxon>
        <taxon>Gunneridae</taxon>
        <taxon>Pentapetalae</taxon>
        <taxon>rosids</taxon>
        <taxon>Vitales</taxon>
        <taxon>Vitaceae</taxon>
        <taxon>Viteae</taxon>
        <taxon>Vitis</taxon>
    </lineage>
</organism>
<dbReference type="InterPro" id="IPR036390">
    <property type="entry name" value="WH_DNA-bd_sf"/>
</dbReference>
<dbReference type="Pfam" id="PF01399">
    <property type="entry name" value="PCI"/>
    <property type="match status" value="1"/>
</dbReference>
<keyword evidence="2 5" id="KW-0647">Proteasome</keyword>
<dbReference type="InterPro" id="IPR013586">
    <property type="entry name" value="PSMD3_C"/>
</dbReference>
<protein>
    <submittedName>
        <fullName evidence="5">Putative 26S proteasome non-ATPase regulatory subunit 3</fullName>
    </submittedName>
</protein>
<evidence type="ECO:0000259" key="4">
    <source>
        <dbReference type="PROSITE" id="PS50250"/>
    </source>
</evidence>